<dbReference type="AlphaFoldDB" id="A0ABD3HZ62"/>
<feature type="domain" description="Endonuclease/exonuclease/phosphatase" evidence="1">
    <location>
        <begin position="17"/>
        <end position="209"/>
    </location>
</feature>
<dbReference type="InterPro" id="IPR005135">
    <property type="entry name" value="Endo/exonuclease/phosphatase"/>
</dbReference>
<sequence length="241" mass="27773">MTTPAEDQQAPSRLRMISWNVGGLGDQHRKIKVKELIKKEKPLILALQETKLCNNRMKLMALNVAPAYQLLAAQGRNGGGTALLLHSSIQIQESGFLPDGHLVLPYKKWTFLGDWNVVELPEQSSGTRNLLEGAEEVAFRAMKLRFCITDTRYLAEEKLGPKYTRYCFYRNGEEFRWSTIDRIYVPTDWEDLQMVETSDHKANYTLSDHFPVCVDLQLGGLLRKRQSVRTYFKFDWVLMAK</sequence>
<keyword evidence="3" id="KW-1185">Reference proteome</keyword>
<gene>
    <name evidence="2" type="ORF">R1sor_009608</name>
</gene>
<organism evidence="2 3">
    <name type="scientific">Riccia sorocarpa</name>
    <dbReference type="NCBI Taxonomy" id="122646"/>
    <lineage>
        <taxon>Eukaryota</taxon>
        <taxon>Viridiplantae</taxon>
        <taxon>Streptophyta</taxon>
        <taxon>Embryophyta</taxon>
        <taxon>Marchantiophyta</taxon>
        <taxon>Marchantiopsida</taxon>
        <taxon>Marchantiidae</taxon>
        <taxon>Marchantiales</taxon>
        <taxon>Ricciaceae</taxon>
        <taxon>Riccia</taxon>
    </lineage>
</organism>
<dbReference type="Gene3D" id="3.60.10.10">
    <property type="entry name" value="Endonuclease/exonuclease/phosphatase"/>
    <property type="match status" value="2"/>
</dbReference>
<evidence type="ECO:0000313" key="2">
    <source>
        <dbReference type="EMBL" id="KAL3695532.1"/>
    </source>
</evidence>
<dbReference type="Proteomes" id="UP001633002">
    <property type="component" value="Unassembled WGS sequence"/>
</dbReference>
<dbReference type="InterPro" id="IPR036691">
    <property type="entry name" value="Endo/exonu/phosph_ase_sf"/>
</dbReference>
<comment type="caution">
    <text evidence="2">The sequence shown here is derived from an EMBL/GenBank/DDBJ whole genome shotgun (WGS) entry which is preliminary data.</text>
</comment>
<name>A0ABD3HZ62_9MARC</name>
<dbReference type="SUPFAM" id="SSF56219">
    <property type="entry name" value="DNase I-like"/>
    <property type="match status" value="1"/>
</dbReference>
<reference evidence="2 3" key="1">
    <citation type="submission" date="2024-09" db="EMBL/GenBank/DDBJ databases">
        <title>Chromosome-scale assembly of Riccia sorocarpa.</title>
        <authorList>
            <person name="Paukszto L."/>
        </authorList>
    </citation>
    <scope>NUCLEOTIDE SEQUENCE [LARGE SCALE GENOMIC DNA]</scope>
    <source>
        <strain evidence="2">LP-2024</strain>
        <tissue evidence="2">Aerial parts of the thallus</tissue>
    </source>
</reference>
<evidence type="ECO:0000313" key="3">
    <source>
        <dbReference type="Proteomes" id="UP001633002"/>
    </source>
</evidence>
<dbReference type="EMBL" id="JBJQOH010000002">
    <property type="protein sequence ID" value="KAL3695532.1"/>
    <property type="molecule type" value="Genomic_DNA"/>
</dbReference>
<proteinExistence type="predicted"/>
<protein>
    <recommendedName>
        <fullName evidence="1">Endonuclease/exonuclease/phosphatase domain-containing protein</fullName>
    </recommendedName>
</protein>
<evidence type="ECO:0000259" key="1">
    <source>
        <dbReference type="Pfam" id="PF03372"/>
    </source>
</evidence>
<dbReference type="Pfam" id="PF03372">
    <property type="entry name" value="Exo_endo_phos"/>
    <property type="match status" value="1"/>
</dbReference>
<accession>A0ABD3HZ62</accession>